<dbReference type="EMBL" id="JBBMRA010000001">
    <property type="protein sequence ID" value="MEM5534945.1"/>
    <property type="molecule type" value="Genomic_DNA"/>
</dbReference>
<comment type="subcellular location">
    <subcellularLocation>
        <location evidence="7">Cytoplasm</location>
    </subcellularLocation>
</comment>
<accession>A0ABU9TML6</accession>
<dbReference type="PROSITE" id="PS51463">
    <property type="entry name" value="P_GLUCOSE_ISOMERASE_3"/>
    <property type="match status" value="1"/>
</dbReference>
<feature type="active site" description="Proton donor" evidence="7">
    <location>
        <position position="358"/>
    </location>
</feature>
<dbReference type="PRINTS" id="PR00662">
    <property type="entry name" value="G6PISOMERASE"/>
</dbReference>
<comment type="function">
    <text evidence="7">Catalyzes the reversible isomerization of glucose-6-phosphate to fructose-6-phosphate.</text>
</comment>
<dbReference type="Pfam" id="PF00342">
    <property type="entry name" value="PGI"/>
    <property type="match status" value="1"/>
</dbReference>
<dbReference type="PANTHER" id="PTHR11469:SF1">
    <property type="entry name" value="GLUCOSE-6-PHOSPHATE ISOMERASE"/>
    <property type="match status" value="1"/>
</dbReference>
<keyword evidence="5 7" id="KW-0413">Isomerase</keyword>
<dbReference type="InterPro" id="IPR001672">
    <property type="entry name" value="G6P_Isomerase"/>
</dbReference>
<dbReference type="EC" id="5.3.1.9" evidence="7"/>
<dbReference type="InterPro" id="IPR035476">
    <property type="entry name" value="SIS_PGI_1"/>
</dbReference>
<dbReference type="InterPro" id="IPR046348">
    <property type="entry name" value="SIS_dom_sf"/>
</dbReference>
<comment type="pathway">
    <text evidence="1 7 8">Carbohydrate degradation; glycolysis; D-glyceraldehyde 3-phosphate and glycerone phosphate from D-glucose: step 2/4.</text>
</comment>
<organism evidence="9 10">
    <name type="scientific">Neptuniibacter pectenicola</name>
    <dbReference type="NCBI Taxonomy" id="1806669"/>
    <lineage>
        <taxon>Bacteria</taxon>
        <taxon>Pseudomonadati</taxon>
        <taxon>Pseudomonadota</taxon>
        <taxon>Gammaproteobacteria</taxon>
        <taxon>Oceanospirillales</taxon>
        <taxon>Oceanospirillaceae</taxon>
        <taxon>Neptuniibacter</taxon>
    </lineage>
</organism>
<keyword evidence="3 7" id="KW-0312">Gluconeogenesis</keyword>
<feature type="active site" evidence="7">
    <location>
        <position position="389"/>
    </location>
</feature>
<evidence type="ECO:0000256" key="1">
    <source>
        <dbReference type="ARBA" id="ARBA00004926"/>
    </source>
</evidence>
<evidence type="ECO:0000256" key="7">
    <source>
        <dbReference type="HAMAP-Rule" id="MF_00473"/>
    </source>
</evidence>
<evidence type="ECO:0000256" key="2">
    <source>
        <dbReference type="ARBA" id="ARBA00006604"/>
    </source>
</evidence>
<dbReference type="GO" id="GO:0004347">
    <property type="term" value="F:glucose-6-phosphate isomerase activity"/>
    <property type="evidence" value="ECO:0007669"/>
    <property type="project" value="UniProtKB-EC"/>
</dbReference>
<dbReference type="InterPro" id="IPR023096">
    <property type="entry name" value="G6P_Isomerase_C"/>
</dbReference>
<evidence type="ECO:0000313" key="10">
    <source>
        <dbReference type="Proteomes" id="UP001449225"/>
    </source>
</evidence>
<dbReference type="Gene3D" id="3.40.50.10490">
    <property type="entry name" value="Glucose-6-phosphate isomerase like protein, domain 1"/>
    <property type="match status" value="2"/>
</dbReference>
<dbReference type="PROSITE" id="PS00174">
    <property type="entry name" value="P_GLUCOSE_ISOMERASE_2"/>
    <property type="match status" value="1"/>
</dbReference>
<dbReference type="HAMAP" id="MF_00473">
    <property type="entry name" value="G6P_isomerase"/>
    <property type="match status" value="1"/>
</dbReference>
<sequence>MSPKETTAWVDLQSHAYYMSQSHISTLFDESPNRFAQFGFTQDNLLLDLSKQRITDETLRLLIDLAKERGLSTWIEALFNGEHINDSEDRPALHTALRTPKGVKLEVDGVEIIEEVHQNLESMEAIVTKIHSGQWRGFTGHSINTVVNIGVGGSDLGPLMACKALAEHAPESARNLNVHFVSSMDGSQLADLLSHLNPARTLFVISSKSFTTIDTLANANTAKEWLKQASDDASEAILVSRHFIGVSASPDKALKWGIPKANQLAFWDWTGGRYSMWSTIGLPIALKLGMKGFREILAGAHAMDTHFRETPLEQNLPVLIAMVGIWNINFLNINAHAILPYDGRLSHLPAYLEQLEMESNGKSVTRKGEATTYNTCPILWGEVGTNAQHAFYQLLHQGTESVMCDFIVAAKRYHDTDNSELKHQHQLNLANCLAQSRILALGDTVIKDAESAPVYKRYKGNQPCTTLLLDELTPHTFGQIIAMYEHKVFVQSVIWDINPFDQWGVELGKKVATTLLDALTPDASIEAFDASTQGLLQHISIRNK</sequence>
<evidence type="ECO:0000256" key="4">
    <source>
        <dbReference type="ARBA" id="ARBA00023152"/>
    </source>
</evidence>
<evidence type="ECO:0000256" key="5">
    <source>
        <dbReference type="ARBA" id="ARBA00023235"/>
    </source>
</evidence>
<dbReference type="NCBIfam" id="NF001211">
    <property type="entry name" value="PRK00179.1"/>
    <property type="match status" value="1"/>
</dbReference>
<evidence type="ECO:0000313" key="9">
    <source>
        <dbReference type="EMBL" id="MEM5534945.1"/>
    </source>
</evidence>
<protein>
    <recommendedName>
        <fullName evidence="7">Glucose-6-phosphate isomerase</fullName>
        <shortName evidence="7">GPI</shortName>
        <ecNumber evidence="7">5.3.1.9</ecNumber>
    </recommendedName>
    <alternativeName>
        <fullName evidence="7">Phosphoglucose isomerase</fullName>
        <shortName evidence="7">PGI</shortName>
    </alternativeName>
    <alternativeName>
        <fullName evidence="7">Phosphohexose isomerase</fullName>
        <shortName evidence="7">PHI</shortName>
    </alternativeName>
</protein>
<keyword evidence="10" id="KW-1185">Reference proteome</keyword>
<comment type="catalytic activity">
    <reaction evidence="6 7 8">
        <text>alpha-D-glucose 6-phosphate = beta-D-fructose 6-phosphate</text>
        <dbReference type="Rhea" id="RHEA:11816"/>
        <dbReference type="ChEBI" id="CHEBI:57634"/>
        <dbReference type="ChEBI" id="CHEBI:58225"/>
        <dbReference type="EC" id="5.3.1.9"/>
    </reaction>
</comment>
<dbReference type="InterPro" id="IPR035482">
    <property type="entry name" value="SIS_PGI_2"/>
</dbReference>
<comment type="pathway">
    <text evidence="7">Carbohydrate biosynthesis; gluconeogenesis.</text>
</comment>
<dbReference type="Proteomes" id="UP001449225">
    <property type="component" value="Unassembled WGS sequence"/>
</dbReference>
<dbReference type="Gene3D" id="1.10.1390.10">
    <property type="match status" value="1"/>
</dbReference>
<evidence type="ECO:0000256" key="3">
    <source>
        <dbReference type="ARBA" id="ARBA00022432"/>
    </source>
</evidence>
<reference evidence="9 10" key="1">
    <citation type="submission" date="2024-03" db="EMBL/GenBank/DDBJ databases">
        <title>Community enrichment and isolation of bacterial strains for fucoidan degradation.</title>
        <authorList>
            <person name="Sichert A."/>
        </authorList>
    </citation>
    <scope>NUCLEOTIDE SEQUENCE [LARGE SCALE GENOMIC DNA]</scope>
    <source>
        <strain evidence="9 10">AS76</strain>
    </source>
</reference>
<dbReference type="CDD" id="cd05015">
    <property type="entry name" value="SIS_PGI_1"/>
    <property type="match status" value="1"/>
</dbReference>
<feature type="active site" evidence="7">
    <location>
        <position position="509"/>
    </location>
</feature>
<evidence type="ECO:0000256" key="6">
    <source>
        <dbReference type="ARBA" id="ARBA00029321"/>
    </source>
</evidence>
<dbReference type="CDD" id="cd05016">
    <property type="entry name" value="SIS_PGI_2"/>
    <property type="match status" value="1"/>
</dbReference>
<evidence type="ECO:0000256" key="8">
    <source>
        <dbReference type="RuleBase" id="RU000612"/>
    </source>
</evidence>
<name>A0ABU9TML6_9GAMM</name>
<comment type="caution">
    <text evidence="9">The sequence shown here is derived from an EMBL/GenBank/DDBJ whole genome shotgun (WGS) entry which is preliminary data.</text>
</comment>
<proteinExistence type="inferred from homology"/>
<keyword evidence="7" id="KW-0963">Cytoplasm</keyword>
<dbReference type="RefSeq" id="WP_342853426.1">
    <property type="nucleotide sequence ID" value="NZ_JBBMRA010000001.1"/>
</dbReference>
<dbReference type="InterPro" id="IPR018189">
    <property type="entry name" value="Phosphoglucose_isomerase_CS"/>
</dbReference>
<gene>
    <name evidence="7 9" type="primary">pgi</name>
    <name evidence="9" type="ORF">WNY58_00945</name>
</gene>
<dbReference type="SUPFAM" id="SSF53697">
    <property type="entry name" value="SIS domain"/>
    <property type="match status" value="1"/>
</dbReference>
<dbReference type="PANTHER" id="PTHR11469">
    <property type="entry name" value="GLUCOSE-6-PHOSPHATE ISOMERASE"/>
    <property type="match status" value="1"/>
</dbReference>
<comment type="similarity">
    <text evidence="2 7 8">Belongs to the GPI family.</text>
</comment>
<keyword evidence="4 7" id="KW-0324">Glycolysis</keyword>